<dbReference type="AlphaFoldDB" id="G8TVK7"/>
<dbReference type="Pfam" id="PF00271">
    <property type="entry name" value="Helicase_C"/>
    <property type="match status" value="1"/>
</dbReference>
<evidence type="ECO:0000313" key="3">
    <source>
        <dbReference type="Proteomes" id="UP000005439"/>
    </source>
</evidence>
<dbReference type="InterPro" id="IPR001650">
    <property type="entry name" value="Helicase_C-like"/>
</dbReference>
<keyword evidence="2" id="KW-0547">Nucleotide-binding</keyword>
<dbReference type="Proteomes" id="UP000005439">
    <property type="component" value="Chromosome"/>
</dbReference>
<keyword evidence="2" id="KW-0067">ATP-binding</keyword>
<reference evidence="2 3" key="2">
    <citation type="journal article" date="2012" name="Stand. Genomic Sci.">
        <title>Complete genome sequence of the moderately thermophilic mineral-sulfide-oxidizing firmicute Sulfobacillus acidophilus type strain (NAL(T)).</title>
        <authorList>
            <person name="Anderson I."/>
            <person name="Chertkov O."/>
            <person name="Chen A."/>
            <person name="Saunders E."/>
            <person name="Lapidus A."/>
            <person name="Nolan M."/>
            <person name="Lucas S."/>
            <person name="Hammon N."/>
            <person name="Deshpande S."/>
            <person name="Cheng J.F."/>
            <person name="Han C."/>
            <person name="Tapia R."/>
            <person name="Goodwin L.A."/>
            <person name="Pitluck S."/>
            <person name="Liolios K."/>
            <person name="Pagani I."/>
            <person name="Ivanova N."/>
            <person name="Mikhailova N."/>
            <person name="Pati A."/>
            <person name="Palaniappan K."/>
            <person name="Land M."/>
            <person name="Pan C."/>
            <person name="Rohde M."/>
            <person name="Pukall R."/>
            <person name="Goker M."/>
            <person name="Detter J.C."/>
            <person name="Woyke T."/>
            <person name="Bristow J."/>
            <person name="Eisen J.A."/>
            <person name="Markowitz V."/>
            <person name="Hugenholtz P."/>
            <person name="Kyrpides N.C."/>
            <person name="Klenk H.P."/>
            <person name="Mavromatis K."/>
        </authorList>
    </citation>
    <scope>NUCLEOTIDE SEQUENCE [LARGE SCALE GENOMIC DNA]</scope>
    <source>
        <strain evidence="3">ATCC 700253 / DSM 10332 / NAL</strain>
    </source>
</reference>
<dbReference type="Gene3D" id="3.40.50.300">
    <property type="entry name" value="P-loop containing nucleotide triphosphate hydrolases"/>
    <property type="match status" value="1"/>
</dbReference>
<dbReference type="SUPFAM" id="SSF52540">
    <property type="entry name" value="P-loop containing nucleoside triphosphate hydrolases"/>
    <property type="match status" value="2"/>
</dbReference>
<dbReference type="GO" id="GO:0004386">
    <property type="term" value="F:helicase activity"/>
    <property type="evidence" value="ECO:0007669"/>
    <property type="project" value="UniProtKB-KW"/>
</dbReference>
<dbReference type="PROSITE" id="PS51194">
    <property type="entry name" value="HELICASE_CTER"/>
    <property type="match status" value="1"/>
</dbReference>
<organism evidence="2 3">
    <name type="scientific">Sulfobacillus acidophilus (strain ATCC 700253 / DSM 10332 / NAL)</name>
    <dbReference type="NCBI Taxonomy" id="679936"/>
    <lineage>
        <taxon>Bacteria</taxon>
        <taxon>Bacillati</taxon>
        <taxon>Bacillota</taxon>
        <taxon>Clostridia</taxon>
        <taxon>Eubacteriales</taxon>
        <taxon>Clostridiales Family XVII. Incertae Sedis</taxon>
        <taxon>Sulfobacillus</taxon>
    </lineage>
</organism>
<dbReference type="EMBL" id="CP003179">
    <property type="protein sequence ID" value="AEW03646.1"/>
    <property type="molecule type" value="Genomic_DNA"/>
</dbReference>
<proteinExistence type="predicted"/>
<reference evidence="3" key="1">
    <citation type="submission" date="2011-12" db="EMBL/GenBank/DDBJ databases">
        <title>The complete genome of chromosome of Sulfobacillus acidophilus DSM 10332.</title>
        <authorList>
            <person name="Lucas S."/>
            <person name="Han J."/>
            <person name="Lapidus A."/>
            <person name="Bruce D."/>
            <person name="Goodwin L."/>
            <person name="Pitluck S."/>
            <person name="Peters L."/>
            <person name="Kyrpides N."/>
            <person name="Mavromatis K."/>
            <person name="Ivanova N."/>
            <person name="Mikhailova N."/>
            <person name="Chertkov O."/>
            <person name="Saunders E."/>
            <person name="Detter J.C."/>
            <person name="Tapia R."/>
            <person name="Han C."/>
            <person name="Land M."/>
            <person name="Hauser L."/>
            <person name="Markowitz V."/>
            <person name="Cheng J.-F."/>
            <person name="Hugenholtz P."/>
            <person name="Woyke T."/>
            <person name="Wu D."/>
            <person name="Pukall R."/>
            <person name="Gehrich-Schroeter G."/>
            <person name="Schneider S."/>
            <person name="Klenk H.-P."/>
            <person name="Eisen J.A."/>
        </authorList>
    </citation>
    <scope>NUCLEOTIDE SEQUENCE [LARGE SCALE GENOMIC DNA]</scope>
    <source>
        <strain evidence="3">ATCC 700253 / DSM 10332 / NAL</strain>
    </source>
</reference>
<protein>
    <submittedName>
        <fullName evidence="2">Helicase domain-containing protein</fullName>
    </submittedName>
</protein>
<dbReference type="InterPro" id="IPR027417">
    <property type="entry name" value="P-loop_NTPase"/>
</dbReference>
<dbReference type="CDD" id="cd18785">
    <property type="entry name" value="SF2_C"/>
    <property type="match status" value="1"/>
</dbReference>
<dbReference type="STRING" id="679936.Sulac_0072"/>
<sequence length="1034" mass="117613">MGDSTLYVEARQMLVEALKRHLIGPSEAEEIIDEHPREHYHYGYLIAQEDKALVEEDIRDEDLVDTDNDELGEDEVLPINKTRNVRTIGITFQLVPESDISIQVEWARYFMVHREGRTEPSWQREPFTFTFDVPVGHRFDQQEFNHGGMAVRVLTRPLDDWVATTVSVINRGQKKDNTSDHQSDDTAYQVKLTVIDSKRQGIFTPRIHRAAKHDNEFWRDEIRFRKIRSYAIGHGCAVDWEDDGLGVYKIYTEWLPTVEVRRASSKVLESEPALSMKRLGDLSLQSDNMQGLMRIAQAYRHWIDDLHTTVGDIVDQFPKARDQVQTAAKEILQENREVYQRFVAGIDFLGRDSVAMKAFSLANRAMALSMQQRDPLKEPRWRAFQLVFMVMTLPSAVDRSHPERNLFDLIWFPTGGGKTEAYLGLAATVIFYRRLNGQHGVAVLTRYTLRLLTVQQFERASRMICAAELVRREEPDLRQGPPILGGLFVGGQLTPNNLEDARTLLAATDAEGTTTTLPLVRCPWCGSPLDTTFQSADKYLRTRCPDTSCSFSEEIPIRVVDVDIYSQLPDMVVATIDKFARMPWEPRMAALFEAGPDLIIQDELHLIGDALGSIAALYEAVVDGLCLNKGFLPKIIGSTATTRRTGSQVDILFNRKLRQFPAGGLDMGDAFFYREDDGNPGRLYVGIHAIGRSMPHTLERTAGLLLHQVTKIENDAVRDQYWTLAVYFKALRELGGALVLMQDSVPRYMESLAKPAEPVRMIQVEELTSHVPSRTIPEILSRLSQPIVELQDEEQLERGAPVDVVLATNMISVGIDIDRLGMMIVDGQPSSVSEYIQATSRVGRRSEAAGVVVTIFNWARPRDRSIYEQFRVFHQAMYRFVEPTSLTPFSLRARERALHAVLFALARLSIPELQPYDSPYRVLEPSVHQAVIRLIDRIVDRVNDVDPEESESTRRQLEEILEKWRFIAREYGALKWTKTAYSINPALLYPVEEGINDVIGWVTMQSMRDVSPPARVRILKHQELQRGGEVNGLR</sequence>
<gene>
    <name evidence="2" type="ordered locus">Sulac_0072</name>
</gene>
<keyword evidence="3" id="KW-1185">Reference proteome</keyword>
<dbReference type="PATRIC" id="fig|679936.5.peg.77"/>
<dbReference type="SMART" id="SM00490">
    <property type="entry name" value="HELICc"/>
    <property type="match status" value="1"/>
</dbReference>
<dbReference type="KEGG" id="sap:Sulac_0072"/>
<name>G8TVK7_SULAD</name>
<accession>G8TVK7</accession>
<dbReference type="HOGENOM" id="CLU_004880_0_0_9"/>
<keyword evidence="2" id="KW-0378">Hydrolase</keyword>
<evidence type="ECO:0000259" key="1">
    <source>
        <dbReference type="PROSITE" id="PS51194"/>
    </source>
</evidence>
<feature type="domain" description="Helicase C-terminal" evidence="1">
    <location>
        <begin position="723"/>
        <end position="892"/>
    </location>
</feature>
<keyword evidence="2" id="KW-0347">Helicase</keyword>
<evidence type="ECO:0000313" key="2">
    <source>
        <dbReference type="EMBL" id="AEW03646.1"/>
    </source>
</evidence>